<evidence type="ECO:0000259" key="1">
    <source>
        <dbReference type="Pfam" id="PF00534"/>
    </source>
</evidence>
<evidence type="ECO:0000259" key="2">
    <source>
        <dbReference type="Pfam" id="PF13439"/>
    </source>
</evidence>
<comment type="caution">
    <text evidence="3">The sequence shown here is derived from an EMBL/GenBank/DDBJ whole genome shotgun (WGS) entry which is preliminary data.</text>
</comment>
<protein>
    <submittedName>
        <fullName evidence="3">Glycosyltransferase family 4 protein</fullName>
    </submittedName>
</protein>
<reference evidence="3" key="1">
    <citation type="submission" date="2022-06" db="EMBL/GenBank/DDBJ databases">
        <title>Alkalicoccobacillus porphyridii sp. nov., isolated from a marine red alga, Porphyridium purpureum and reclassification of Shouchella plakortidis and Shouchella gibsonii as Alkalicoccobacillus plakortidis comb. nov. and Alkalicoccobacillus gibsonii comb. nov.</title>
        <authorList>
            <person name="Kim K.H."/>
            <person name="Lee J.K."/>
            <person name="Han D.M."/>
            <person name="Baek J.H."/>
            <person name="Jeon C.O."/>
        </authorList>
    </citation>
    <scope>NUCLEOTIDE SEQUENCE</scope>
    <source>
        <strain evidence="3">DSM 19153</strain>
    </source>
</reference>
<dbReference type="Pfam" id="PF00534">
    <property type="entry name" value="Glycos_transf_1"/>
    <property type="match status" value="1"/>
</dbReference>
<organism evidence="3 4">
    <name type="scientific">Alkalicoccobacillus plakortidis</name>
    <dbReference type="NCBI Taxonomy" id="444060"/>
    <lineage>
        <taxon>Bacteria</taxon>
        <taxon>Bacillati</taxon>
        <taxon>Bacillota</taxon>
        <taxon>Bacilli</taxon>
        <taxon>Bacillales</taxon>
        <taxon>Bacillaceae</taxon>
        <taxon>Alkalicoccobacillus</taxon>
    </lineage>
</organism>
<gene>
    <name evidence="3" type="ORF">NDM98_10690</name>
</gene>
<dbReference type="EMBL" id="JAMQJY010000001">
    <property type="protein sequence ID" value="MCM2675915.1"/>
    <property type="molecule type" value="Genomic_DNA"/>
</dbReference>
<dbReference type="RefSeq" id="WP_251607304.1">
    <property type="nucleotide sequence ID" value="NZ_JAMQJY010000001.1"/>
</dbReference>
<sequence length="316" mass="36119">MDKSFIEETAESAVTATTLSKIRTILKIFVYSVKLRGLIKKYEINIVHTNTLKSGLITIITKLYCKFKHIYHDRTDTRSKINNLIYSNSDKIIAISKYVGGKYNEKEKVKVVYNGVALRKEKDIKLYSKYGQFKIGIIGRLAPWKGQDTFIKAATSFLNTNNGNYEVEFYVVGGSGIEGSSAYEEYLYKLSRETIHHHKIKFTGYLSDMDKVYDELDIIIAPSKNPEPFGRVIIEAQMAGKPIISTAMGGVLELINHEETGLLIESDDHESLEKYIKKLIVDQEFYNNISTQGYKSVQKFNIKHHVDEVLKIYDNI</sequence>
<feature type="domain" description="Glycosyltransferase subfamily 4-like N-terminal" evidence="2">
    <location>
        <begin position="17"/>
        <end position="118"/>
    </location>
</feature>
<dbReference type="InterPro" id="IPR028098">
    <property type="entry name" value="Glyco_trans_4-like_N"/>
</dbReference>
<name>A0ABT0XJH4_9BACI</name>
<dbReference type="PANTHER" id="PTHR12526:SF638">
    <property type="entry name" value="SPORE COAT PROTEIN SA"/>
    <property type="match status" value="1"/>
</dbReference>
<dbReference type="SUPFAM" id="SSF53756">
    <property type="entry name" value="UDP-Glycosyltransferase/glycogen phosphorylase"/>
    <property type="match status" value="1"/>
</dbReference>
<feature type="domain" description="Glycosyl transferase family 1" evidence="1">
    <location>
        <begin position="125"/>
        <end position="295"/>
    </location>
</feature>
<evidence type="ECO:0000313" key="3">
    <source>
        <dbReference type="EMBL" id="MCM2675915.1"/>
    </source>
</evidence>
<dbReference type="Gene3D" id="3.40.50.2000">
    <property type="entry name" value="Glycogen Phosphorylase B"/>
    <property type="match status" value="2"/>
</dbReference>
<dbReference type="Proteomes" id="UP001203665">
    <property type="component" value="Unassembled WGS sequence"/>
</dbReference>
<accession>A0ABT0XJH4</accession>
<keyword evidence="4" id="KW-1185">Reference proteome</keyword>
<dbReference type="Pfam" id="PF13439">
    <property type="entry name" value="Glyco_transf_4"/>
    <property type="match status" value="1"/>
</dbReference>
<proteinExistence type="predicted"/>
<dbReference type="PANTHER" id="PTHR12526">
    <property type="entry name" value="GLYCOSYLTRANSFERASE"/>
    <property type="match status" value="1"/>
</dbReference>
<evidence type="ECO:0000313" key="4">
    <source>
        <dbReference type="Proteomes" id="UP001203665"/>
    </source>
</evidence>
<dbReference type="InterPro" id="IPR001296">
    <property type="entry name" value="Glyco_trans_1"/>
</dbReference>
<dbReference type="CDD" id="cd03801">
    <property type="entry name" value="GT4_PimA-like"/>
    <property type="match status" value="1"/>
</dbReference>